<dbReference type="PROSITE" id="PS51257">
    <property type="entry name" value="PROKAR_LIPOPROTEIN"/>
    <property type="match status" value="1"/>
</dbReference>
<organism evidence="4 5">
    <name type="scientific">Psychrilyobacter piezotolerans</name>
    <dbReference type="NCBI Taxonomy" id="2293438"/>
    <lineage>
        <taxon>Bacteria</taxon>
        <taxon>Fusobacteriati</taxon>
        <taxon>Fusobacteriota</taxon>
        <taxon>Fusobacteriia</taxon>
        <taxon>Fusobacteriales</taxon>
        <taxon>Fusobacteriaceae</taxon>
        <taxon>Psychrilyobacter</taxon>
    </lineage>
</organism>
<dbReference type="PANTHER" id="PTHR10612:SF34">
    <property type="entry name" value="APOLIPOPROTEIN D"/>
    <property type="match status" value="1"/>
</dbReference>
<evidence type="ECO:0000313" key="5">
    <source>
        <dbReference type="Proteomes" id="UP000263486"/>
    </source>
</evidence>
<keyword evidence="5" id="KW-1185">Reference proteome</keyword>
<dbReference type="InterPro" id="IPR012674">
    <property type="entry name" value="Calycin"/>
</dbReference>
<dbReference type="InterPro" id="IPR002446">
    <property type="entry name" value="Lipocalin_bac"/>
</dbReference>
<dbReference type="InterPro" id="IPR022271">
    <property type="entry name" value="Lipocalin_ApoD"/>
</dbReference>
<sequence>MNKIIIIILILTLLSACSSKKEINLKDHSLEEFSLEKYLGEWVEVARTDNKFERGLTKVTANYLKEGNKIIAVNRGWSEEKQKWSMSRGYIKETPQLGRLKVSFFRPFYGSYNVLHIDKDYNYALVGGDTSKYLWVLRRRDVEMSEKLLEEYLKKAKNLGYDTEGMIFME</sequence>
<gene>
    <name evidence="4" type="ORF">DYH56_04645</name>
</gene>
<evidence type="ECO:0000259" key="3">
    <source>
        <dbReference type="Pfam" id="PF08212"/>
    </source>
</evidence>
<dbReference type="Gene3D" id="2.40.128.20">
    <property type="match status" value="1"/>
</dbReference>
<evidence type="ECO:0000256" key="1">
    <source>
        <dbReference type="ARBA" id="ARBA00006889"/>
    </source>
</evidence>
<evidence type="ECO:0000256" key="2">
    <source>
        <dbReference type="PIRNR" id="PIRNR036893"/>
    </source>
</evidence>
<evidence type="ECO:0000313" key="4">
    <source>
        <dbReference type="EMBL" id="REI42014.1"/>
    </source>
</evidence>
<dbReference type="Pfam" id="PF08212">
    <property type="entry name" value="Lipocalin_2"/>
    <property type="match status" value="1"/>
</dbReference>
<comment type="caution">
    <text evidence="4">The sequence shown here is derived from an EMBL/GenBank/DDBJ whole genome shotgun (WGS) entry which is preliminary data.</text>
</comment>
<dbReference type="PRINTS" id="PR01171">
    <property type="entry name" value="BCTLIPOCALIN"/>
</dbReference>
<dbReference type="CDD" id="cd19438">
    <property type="entry name" value="lipocalin_Blc-like"/>
    <property type="match status" value="1"/>
</dbReference>
<feature type="domain" description="Lipocalin/cytosolic fatty-acid binding" evidence="3">
    <location>
        <begin position="35"/>
        <end position="168"/>
    </location>
</feature>
<dbReference type="InterPro" id="IPR000566">
    <property type="entry name" value="Lipocln_cytosolic_FA-bd_dom"/>
</dbReference>
<dbReference type="PIRSF" id="PIRSF036893">
    <property type="entry name" value="Lipocalin_ApoD"/>
    <property type="match status" value="1"/>
</dbReference>
<protein>
    <recommendedName>
        <fullName evidence="3">Lipocalin/cytosolic fatty-acid binding domain-containing protein</fullName>
    </recommendedName>
</protein>
<dbReference type="SUPFAM" id="SSF50814">
    <property type="entry name" value="Lipocalins"/>
    <property type="match status" value="1"/>
</dbReference>
<proteinExistence type="inferred from homology"/>
<dbReference type="EMBL" id="QUAJ01000006">
    <property type="protein sequence ID" value="REI42014.1"/>
    <property type="molecule type" value="Genomic_DNA"/>
</dbReference>
<dbReference type="RefSeq" id="WP_114641698.1">
    <property type="nucleotide sequence ID" value="NZ_JAACIO010000007.1"/>
</dbReference>
<dbReference type="Proteomes" id="UP000263486">
    <property type="component" value="Unassembled WGS sequence"/>
</dbReference>
<reference evidence="4 5" key="1">
    <citation type="submission" date="2018-08" db="EMBL/GenBank/DDBJ databases">
        <title>Draft genome sequence of Psychrilyobacter sp. strain SD5 isolated from Black Sea water.</title>
        <authorList>
            <person name="Yadav S."/>
            <person name="Villanueva L."/>
            <person name="Damste J.S.S."/>
        </authorList>
    </citation>
    <scope>NUCLEOTIDE SEQUENCE [LARGE SCALE GENOMIC DNA]</scope>
    <source>
        <strain evidence="4 5">SD5</strain>
    </source>
</reference>
<comment type="similarity">
    <text evidence="1 2">Belongs to the calycin superfamily. Lipocalin family.</text>
</comment>
<name>A0ABX9KIF9_9FUSO</name>
<dbReference type="InterPro" id="IPR047202">
    <property type="entry name" value="Lipocalin_Blc-like_dom"/>
</dbReference>
<accession>A0ABX9KIF9</accession>
<dbReference type="PANTHER" id="PTHR10612">
    <property type="entry name" value="APOLIPOPROTEIN D"/>
    <property type="match status" value="1"/>
</dbReference>